<feature type="compositionally biased region" description="Gly residues" evidence="1">
    <location>
        <begin position="299"/>
        <end position="320"/>
    </location>
</feature>
<feature type="signal peptide" evidence="2">
    <location>
        <begin position="1"/>
        <end position="33"/>
    </location>
</feature>
<dbReference type="SUPFAM" id="SSF51261">
    <property type="entry name" value="Duplicated hybrid motif"/>
    <property type="match status" value="1"/>
</dbReference>
<dbReference type="CDD" id="cd12797">
    <property type="entry name" value="M23_peptidase"/>
    <property type="match status" value="1"/>
</dbReference>
<dbReference type="PANTHER" id="PTHR21666:SF270">
    <property type="entry name" value="MUREIN HYDROLASE ACTIVATOR ENVC"/>
    <property type="match status" value="1"/>
</dbReference>
<gene>
    <name evidence="4" type="ORF">RDV89_00705</name>
</gene>
<name>A0ABU3PQR4_9ACTN</name>
<evidence type="ECO:0000259" key="3">
    <source>
        <dbReference type="Pfam" id="PF01551"/>
    </source>
</evidence>
<evidence type="ECO:0000256" key="1">
    <source>
        <dbReference type="SAM" id="MobiDB-lite"/>
    </source>
</evidence>
<proteinExistence type="predicted"/>
<dbReference type="Pfam" id="PF01551">
    <property type="entry name" value="Peptidase_M23"/>
    <property type="match status" value="1"/>
</dbReference>
<dbReference type="PANTHER" id="PTHR21666">
    <property type="entry name" value="PEPTIDASE-RELATED"/>
    <property type="match status" value="1"/>
</dbReference>
<dbReference type="PROSITE" id="PS51318">
    <property type="entry name" value="TAT"/>
    <property type="match status" value="1"/>
</dbReference>
<protein>
    <submittedName>
        <fullName evidence="4">M23 family metallopeptidase</fullName>
        <ecNumber evidence="4">3.4.24.-</ecNumber>
    </submittedName>
</protein>
<feature type="region of interest" description="Disordered" evidence="1">
    <location>
        <begin position="274"/>
        <end position="321"/>
    </location>
</feature>
<dbReference type="EMBL" id="JAVYII010000001">
    <property type="protein sequence ID" value="MDT9591565.1"/>
    <property type="molecule type" value="Genomic_DNA"/>
</dbReference>
<evidence type="ECO:0000256" key="2">
    <source>
        <dbReference type="SAM" id="SignalP"/>
    </source>
</evidence>
<feature type="domain" description="M23ase beta-sheet core" evidence="3">
    <location>
        <begin position="349"/>
        <end position="447"/>
    </location>
</feature>
<reference evidence="4 5" key="1">
    <citation type="submission" date="2023-08" db="EMBL/GenBank/DDBJ databases">
        <title>Nocardioides seae sp. nov., a bacterium isolated from a soil.</title>
        <authorList>
            <person name="Wang X."/>
        </authorList>
    </citation>
    <scope>NUCLEOTIDE SEQUENCE [LARGE SCALE GENOMIC DNA]</scope>
    <source>
        <strain evidence="4 5">YZH12</strain>
    </source>
</reference>
<feature type="chain" id="PRO_5045135745" evidence="2">
    <location>
        <begin position="34"/>
        <end position="451"/>
    </location>
</feature>
<dbReference type="InterPro" id="IPR016047">
    <property type="entry name" value="M23ase_b-sheet_dom"/>
</dbReference>
<dbReference type="InterPro" id="IPR006311">
    <property type="entry name" value="TAT_signal"/>
</dbReference>
<dbReference type="EC" id="3.4.24.-" evidence="4"/>
<dbReference type="InterPro" id="IPR050570">
    <property type="entry name" value="Cell_wall_metabolism_enzyme"/>
</dbReference>
<dbReference type="Proteomes" id="UP001268542">
    <property type="component" value="Unassembled WGS sequence"/>
</dbReference>
<keyword evidence="5" id="KW-1185">Reference proteome</keyword>
<evidence type="ECO:0000313" key="4">
    <source>
        <dbReference type="EMBL" id="MDT9591565.1"/>
    </source>
</evidence>
<dbReference type="GO" id="GO:0016787">
    <property type="term" value="F:hydrolase activity"/>
    <property type="evidence" value="ECO:0007669"/>
    <property type="project" value="UniProtKB-KW"/>
</dbReference>
<sequence>MRSFTAPLRRRFVAGAAVLVMALGAAASPLAYADDDDDDLRDQQNALEGQIDSATADLTESSDALAQATATLRASTAQLAGAQAALTSARAELGQAQAYDTEMQGRLDVAEAELTAAEAELVTGQEGVRDQRQVVADQIVAQSQGPSRDLEALGAVLGADDLSDLTRAETARTTVVGTEAQAYDSLRASEVMLAVQEQRVEAARDLVAAERQEAAENLVVMQTLESEAAAAEAEVASLVASHQEAEQAASSARSADQAELSALQAEERQVANELARRAEAARQRAAAEEAARQREAERGNGGGSGSGGGGGGGGGGGAGSSSGLSYPVNGRVTSPYGYRVHPIYGYYSLHDGVDFGASCGTPMYAAADGEVVSRYYTSVWGNRLIIDNGAIRGDGVSTIYNHASRYVVSAGQRVSRGQLVGYVGTTGWSTGCHLHFTVYKNGSPTNPMNYF</sequence>
<comment type="caution">
    <text evidence="4">The sequence shown here is derived from an EMBL/GenBank/DDBJ whole genome shotgun (WGS) entry which is preliminary data.</text>
</comment>
<feature type="compositionally biased region" description="Basic and acidic residues" evidence="1">
    <location>
        <begin position="274"/>
        <end position="298"/>
    </location>
</feature>
<dbReference type="Gene3D" id="2.70.70.10">
    <property type="entry name" value="Glucose Permease (Domain IIA)"/>
    <property type="match status" value="1"/>
</dbReference>
<organism evidence="4 5">
    <name type="scientific">Nocardioides imazamoxiresistens</name>
    <dbReference type="NCBI Taxonomy" id="3231893"/>
    <lineage>
        <taxon>Bacteria</taxon>
        <taxon>Bacillati</taxon>
        <taxon>Actinomycetota</taxon>
        <taxon>Actinomycetes</taxon>
        <taxon>Propionibacteriales</taxon>
        <taxon>Nocardioidaceae</taxon>
        <taxon>Nocardioides</taxon>
    </lineage>
</organism>
<dbReference type="InterPro" id="IPR011055">
    <property type="entry name" value="Dup_hybrid_motif"/>
</dbReference>
<evidence type="ECO:0000313" key="5">
    <source>
        <dbReference type="Proteomes" id="UP001268542"/>
    </source>
</evidence>
<dbReference type="RefSeq" id="WP_315730527.1">
    <property type="nucleotide sequence ID" value="NZ_JAVYII010000001.1"/>
</dbReference>
<keyword evidence="2" id="KW-0732">Signal</keyword>
<dbReference type="Gene3D" id="6.10.250.3150">
    <property type="match status" value="1"/>
</dbReference>
<accession>A0ABU3PQR4</accession>
<keyword evidence="4" id="KW-0378">Hydrolase</keyword>